<proteinExistence type="predicted"/>
<dbReference type="Gene3D" id="3.40.50.1820">
    <property type="entry name" value="alpha/beta hydrolase"/>
    <property type="match status" value="1"/>
</dbReference>
<dbReference type="InterPro" id="IPR050300">
    <property type="entry name" value="GDXG_lipolytic_enzyme"/>
</dbReference>
<evidence type="ECO:0000259" key="2">
    <source>
        <dbReference type="Pfam" id="PF20434"/>
    </source>
</evidence>
<dbReference type="Pfam" id="PF20434">
    <property type="entry name" value="BD-FAE"/>
    <property type="match status" value="1"/>
</dbReference>
<dbReference type="InterPro" id="IPR019826">
    <property type="entry name" value="Carboxylesterase_B_AS"/>
</dbReference>
<dbReference type="SUPFAM" id="SSF53474">
    <property type="entry name" value="alpha/beta-Hydrolases"/>
    <property type="match status" value="1"/>
</dbReference>
<gene>
    <name evidence="3" type="ORF">MU0083_000152</name>
</gene>
<evidence type="ECO:0000256" key="1">
    <source>
        <dbReference type="ARBA" id="ARBA00022801"/>
    </source>
</evidence>
<keyword evidence="4" id="KW-1185">Reference proteome</keyword>
<feature type="domain" description="BD-FAE-like" evidence="2">
    <location>
        <begin position="146"/>
        <end position="353"/>
    </location>
</feature>
<dbReference type="InterPro" id="IPR029058">
    <property type="entry name" value="AB_hydrolase_fold"/>
</dbReference>
<sequence>MTGRPQHPDTGSDLAARLRRLQRARPADYLLAASVAAAAVPVVGKHLEPLGGLTAMSLWGARQVPAFWSKAARSWLTPGTGAARRREREQTPLAGRDALRGVVSAADLDIDWPEPEQLPPVAKALTHRRNIYRAGIRYGNDPAQVLDVWRRSDLSGPAPVLIFVPGGAWVHGSRMLQGYALLSHLADNGWVCLSIDYRVAPHNRWPSHIVDVKTAIAWAHANVDKFGGDRNFVAVGGASAGGHLAALAGLTGGAAGDPEFADSLPAGGDTSVDAVVGIYGRYDWEDRSTPERVEFVDFLERVVVGRSIRRHPDVYRRASPMARVHSDAPPFLIVHGSADTVIPVQQARSFAERMRAVSRSKVGYVELPGAGHGFDMTDGARTGVMSTAIGLFLNQIHRDRVTVGSKQII</sequence>
<name>A0ABN9MQM2_9MYCO</name>
<evidence type="ECO:0000313" key="4">
    <source>
        <dbReference type="Proteomes" id="UP001190336"/>
    </source>
</evidence>
<reference evidence="3 4" key="1">
    <citation type="submission" date="2023-08" db="EMBL/GenBank/DDBJ databases">
        <authorList>
            <person name="Folkvardsen B D."/>
            <person name="Norman A."/>
        </authorList>
    </citation>
    <scope>NUCLEOTIDE SEQUENCE [LARGE SCALE GENOMIC DNA]</scope>
    <source>
        <strain evidence="3 4">Mu0083</strain>
    </source>
</reference>
<dbReference type="GO" id="GO:0016787">
    <property type="term" value="F:hydrolase activity"/>
    <property type="evidence" value="ECO:0007669"/>
    <property type="project" value="UniProtKB-KW"/>
</dbReference>
<dbReference type="PANTHER" id="PTHR48081">
    <property type="entry name" value="AB HYDROLASE SUPERFAMILY PROTEIN C4A8.06C"/>
    <property type="match status" value="1"/>
</dbReference>
<protein>
    <submittedName>
        <fullName evidence="3">Alpha/beta hydrolase</fullName>
    </submittedName>
</protein>
<accession>A0ABN9MQM2</accession>
<evidence type="ECO:0000313" key="3">
    <source>
        <dbReference type="EMBL" id="CAJ1493109.1"/>
    </source>
</evidence>
<dbReference type="Proteomes" id="UP001190336">
    <property type="component" value="Chromosome"/>
</dbReference>
<keyword evidence="1 3" id="KW-0378">Hydrolase</keyword>
<dbReference type="RefSeq" id="WP_308474813.1">
    <property type="nucleotide sequence ID" value="NZ_OY726394.1"/>
</dbReference>
<dbReference type="InterPro" id="IPR049492">
    <property type="entry name" value="BD-FAE-like_dom"/>
</dbReference>
<dbReference type="EMBL" id="OY726394">
    <property type="protein sequence ID" value="CAJ1493109.1"/>
    <property type="molecule type" value="Genomic_DNA"/>
</dbReference>
<dbReference type="PANTHER" id="PTHR48081:SF33">
    <property type="entry name" value="KYNURENINE FORMAMIDASE"/>
    <property type="match status" value="1"/>
</dbReference>
<dbReference type="PROSITE" id="PS00122">
    <property type="entry name" value="CARBOXYLESTERASE_B_1"/>
    <property type="match status" value="1"/>
</dbReference>
<organism evidence="3 4">
    <name type="scientific">[Mycobacterium] kokjensenii</name>
    <dbReference type="NCBI Taxonomy" id="3064287"/>
    <lineage>
        <taxon>Bacteria</taxon>
        <taxon>Bacillati</taxon>
        <taxon>Actinomycetota</taxon>
        <taxon>Actinomycetes</taxon>
        <taxon>Mycobacteriales</taxon>
        <taxon>Mycobacteriaceae</taxon>
        <taxon>Mycolicibacter</taxon>
    </lineage>
</organism>